<proteinExistence type="inferred from homology"/>
<keyword evidence="4" id="KW-0809">Transit peptide</keyword>
<dbReference type="OrthoDB" id="2831558at2759"/>
<keyword evidence="8" id="KW-1185">Reference proteome</keyword>
<dbReference type="GeneID" id="30976559"/>
<evidence type="ECO:0000256" key="3">
    <source>
        <dbReference type="ARBA" id="ARBA00016197"/>
    </source>
</evidence>
<evidence type="ECO:0000256" key="2">
    <source>
        <dbReference type="ARBA" id="ARBA00005543"/>
    </source>
</evidence>
<dbReference type="InterPro" id="IPR011009">
    <property type="entry name" value="Kinase-like_dom_sf"/>
</dbReference>
<evidence type="ECO:0000256" key="4">
    <source>
        <dbReference type="ARBA" id="ARBA00022946"/>
    </source>
</evidence>
<protein>
    <recommendedName>
        <fullName evidence="3">Altered inheritance of mitochondria protein 9, mitochondrial</fullName>
    </recommendedName>
    <alternativeName>
        <fullName evidence="6">Found in mitochondrial proteome protein 29</fullName>
    </alternativeName>
</protein>
<accession>A0A1L9WQW9</accession>
<reference evidence="8" key="1">
    <citation type="journal article" date="2017" name="Genome Biol.">
        <title>Comparative genomics reveals high biological diversity and specific adaptations in the industrially and medically important fungal genus Aspergillus.</title>
        <authorList>
            <person name="de Vries R.P."/>
            <person name="Riley R."/>
            <person name="Wiebenga A."/>
            <person name="Aguilar-Osorio G."/>
            <person name="Amillis S."/>
            <person name="Uchima C.A."/>
            <person name="Anderluh G."/>
            <person name="Asadollahi M."/>
            <person name="Askin M."/>
            <person name="Barry K."/>
            <person name="Battaglia E."/>
            <person name="Bayram O."/>
            <person name="Benocci T."/>
            <person name="Braus-Stromeyer S.A."/>
            <person name="Caldana C."/>
            <person name="Canovas D."/>
            <person name="Cerqueira G.C."/>
            <person name="Chen F."/>
            <person name="Chen W."/>
            <person name="Choi C."/>
            <person name="Clum A."/>
            <person name="Dos Santos R.A."/>
            <person name="Damasio A.R."/>
            <person name="Diallinas G."/>
            <person name="Emri T."/>
            <person name="Fekete E."/>
            <person name="Flipphi M."/>
            <person name="Freyberg S."/>
            <person name="Gallo A."/>
            <person name="Gournas C."/>
            <person name="Habgood R."/>
            <person name="Hainaut M."/>
            <person name="Harispe M.L."/>
            <person name="Henrissat B."/>
            <person name="Hilden K.S."/>
            <person name="Hope R."/>
            <person name="Hossain A."/>
            <person name="Karabika E."/>
            <person name="Karaffa L."/>
            <person name="Karanyi Z."/>
            <person name="Krasevec N."/>
            <person name="Kuo A."/>
            <person name="Kusch H."/>
            <person name="LaButti K."/>
            <person name="Lagendijk E.L."/>
            <person name="Lapidus A."/>
            <person name="Levasseur A."/>
            <person name="Lindquist E."/>
            <person name="Lipzen A."/>
            <person name="Logrieco A.F."/>
            <person name="MacCabe A."/>
            <person name="Maekelae M.R."/>
            <person name="Malavazi I."/>
            <person name="Melin P."/>
            <person name="Meyer V."/>
            <person name="Mielnichuk N."/>
            <person name="Miskei M."/>
            <person name="Molnar A.P."/>
            <person name="Mule G."/>
            <person name="Ngan C.Y."/>
            <person name="Orejas M."/>
            <person name="Orosz E."/>
            <person name="Ouedraogo J.P."/>
            <person name="Overkamp K.M."/>
            <person name="Park H.-S."/>
            <person name="Perrone G."/>
            <person name="Piumi F."/>
            <person name="Punt P.J."/>
            <person name="Ram A.F."/>
            <person name="Ramon A."/>
            <person name="Rauscher S."/>
            <person name="Record E."/>
            <person name="Riano-Pachon D.M."/>
            <person name="Robert V."/>
            <person name="Roehrig J."/>
            <person name="Ruller R."/>
            <person name="Salamov A."/>
            <person name="Salih N.S."/>
            <person name="Samson R.A."/>
            <person name="Sandor E."/>
            <person name="Sanguinetti M."/>
            <person name="Schuetze T."/>
            <person name="Sepcic K."/>
            <person name="Shelest E."/>
            <person name="Sherlock G."/>
            <person name="Sophianopoulou V."/>
            <person name="Squina F.M."/>
            <person name="Sun H."/>
            <person name="Susca A."/>
            <person name="Todd R.B."/>
            <person name="Tsang A."/>
            <person name="Unkles S.E."/>
            <person name="van de Wiele N."/>
            <person name="van Rossen-Uffink D."/>
            <person name="Oliveira J.V."/>
            <person name="Vesth T.C."/>
            <person name="Visser J."/>
            <person name="Yu J.-H."/>
            <person name="Zhou M."/>
            <person name="Andersen M.R."/>
            <person name="Archer D.B."/>
            <person name="Baker S.E."/>
            <person name="Benoit I."/>
            <person name="Brakhage A.A."/>
            <person name="Braus G.H."/>
            <person name="Fischer R."/>
            <person name="Frisvad J.C."/>
            <person name="Goldman G.H."/>
            <person name="Houbraken J."/>
            <person name="Oakley B."/>
            <person name="Pocsi I."/>
            <person name="Scazzocchio C."/>
            <person name="Seiboth B."/>
            <person name="vanKuyk P.A."/>
            <person name="Wortman J."/>
            <person name="Dyer P.S."/>
            <person name="Grigoriev I.V."/>
        </authorList>
    </citation>
    <scope>NUCLEOTIDE SEQUENCE [LARGE SCALE GENOMIC DNA]</scope>
    <source>
        <strain evidence="8">ATCC 16872 / CBS 172.66 / WB 5094</strain>
    </source>
</reference>
<evidence type="ECO:0000313" key="8">
    <source>
        <dbReference type="Proteomes" id="UP000184546"/>
    </source>
</evidence>
<dbReference type="EMBL" id="KV878980">
    <property type="protein sequence ID" value="OJJ98580.1"/>
    <property type="molecule type" value="Genomic_DNA"/>
</dbReference>
<evidence type="ECO:0000256" key="1">
    <source>
        <dbReference type="ARBA" id="ARBA00004173"/>
    </source>
</evidence>
<gene>
    <name evidence="7" type="ORF">ASPACDRAFT_53404</name>
</gene>
<dbReference type="STRING" id="690307.A0A1L9WQW9"/>
<comment type="similarity">
    <text evidence="2">Belongs to the AIM9 family.</text>
</comment>
<dbReference type="GO" id="GO:0005739">
    <property type="term" value="C:mitochondrion"/>
    <property type="evidence" value="ECO:0007669"/>
    <property type="project" value="UniProtKB-SubCell"/>
</dbReference>
<dbReference type="PANTHER" id="PTHR36091:SF1">
    <property type="entry name" value="ALTERED INHERITANCE OF MITOCHONDRIA PROTEIN 9, MITOCHONDRIAL"/>
    <property type="match status" value="1"/>
</dbReference>
<organism evidence="7 8">
    <name type="scientific">Aspergillus aculeatus (strain ATCC 16872 / CBS 172.66 / WB 5094)</name>
    <dbReference type="NCBI Taxonomy" id="690307"/>
    <lineage>
        <taxon>Eukaryota</taxon>
        <taxon>Fungi</taxon>
        <taxon>Dikarya</taxon>
        <taxon>Ascomycota</taxon>
        <taxon>Pezizomycotina</taxon>
        <taxon>Eurotiomycetes</taxon>
        <taxon>Eurotiomycetidae</taxon>
        <taxon>Eurotiales</taxon>
        <taxon>Aspergillaceae</taxon>
        <taxon>Aspergillus</taxon>
        <taxon>Aspergillus subgen. Circumdati</taxon>
    </lineage>
</organism>
<dbReference type="RefSeq" id="XP_020054920.1">
    <property type="nucleotide sequence ID" value="XM_020202745.1"/>
</dbReference>
<dbReference type="AlphaFoldDB" id="A0A1L9WQW9"/>
<name>A0A1L9WQW9_ASPA1</name>
<dbReference type="InterPro" id="IPR051035">
    <property type="entry name" value="Mito_inheritance_9"/>
</dbReference>
<dbReference type="PANTHER" id="PTHR36091">
    <property type="entry name" value="ALTERED INHERITANCE OF MITOCHONDRIA PROTEIN 9, MITOCHONDRIAL"/>
    <property type="match status" value="1"/>
</dbReference>
<evidence type="ECO:0000256" key="5">
    <source>
        <dbReference type="ARBA" id="ARBA00023128"/>
    </source>
</evidence>
<dbReference type="VEuPathDB" id="FungiDB:ASPACDRAFT_53404"/>
<keyword evidence="5" id="KW-0496">Mitochondrion</keyword>
<comment type="subcellular location">
    <subcellularLocation>
        <location evidence="1">Mitochondrion</location>
    </subcellularLocation>
</comment>
<sequence length="242" mass="27652">MDPRFKIPLYLSKSISPFGFDPYTYTSGRWLRDNYYERSSHYIAFDFGALCDRILQLCPDAISIDSCKKLKKGFNRVFVFTINNSKQLVAKLPFVLAGPAHLVTSSEVATIRYRESSIITQIYFTNRNASAQSASLLLFHPDLYKCNIFVSEEDPTIITGIIDWQGASIKPAFCLLKYKRAYRLFVAAQNLRYDLLNLLNSASNGWVPTENWEVTQTVYKKIFDGMLQAVLSNQNPKDNKPV</sequence>
<evidence type="ECO:0000256" key="6">
    <source>
        <dbReference type="ARBA" id="ARBA00031849"/>
    </source>
</evidence>
<evidence type="ECO:0000313" key="7">
    <source>
        <dbReference type="EMBL" id="OJJ98580.1"/>
    </source>
</evidence>
<dbReference type="SUPFAM" id="SSF56112">
    <property type="entry name" value="Protein kinase-like (PK-like)"/>
    <property type="match status" value="1"/>
</dbReference>
<dbReference type="OMA" id="HEREYRL"/>
<dbReference type="Proteomes" id="UP000184546">
    <property type="component" value="Unassembled WGS sequence"/>
</dbReference>